<dbReference type="InterPro" id="IPR036388">
    <property type="entry name" value="WH-like_DNA-bd_sf"/>
</dbReference>
<dbReference type="GO" id="GO:0006950">
    <property type="term" value="P:response to stress"/>
    <property type="evidence" value="ECO:0007669"/>
    <property type="project" value="TreeGrafter"/>
</dbReference>
<keyword evidence="4" id="KW-1185">Reference proteome</keyword>
<dbReference type="GO" id="GO:0003700">
    <property type="term" value="F:DNA-binding transcription factor activity"/>
    <property type="evidence" value="ECO:0007669"/>
    <property type="project" value="InterPro"/>
</dbReference>
<evidence type="ECO:0000256" key="1">
    <source>
        <dbReference type="SAM" id="MobiDB-lite"/>
    </source>
</evidence>
<dbReference type="SUPFAM" id="SSF46785">
    <property type="entry name" value="Winged helix' DNA-binding domain"/>
    <property type="match status" value="1"/>
</dbReference>
<protein>
    <submittedName>
        <fullName evidence="3">MarR family transcriptional regulator</fullName>
    </submittedName>
</protein>
<name>A0A6M2BPX5_9GAMM</name>
<dbReference type="Proteomes" id="UP000472676">
    <property type="component" value="Unassembled WGS sequence"/>
</dbReference>
<dbReference type="EMBL" id="JAAMOW010000002">
    <property type="protein sequence ID" value="NGY04265.1"/>
    <property type="molecule type" value="Genomic_DNA"/>
</dbReference>
<dbReference type="RefSeq" id="WP_166253151.1">
    <property type="nucleotide sequence ID" value="NZ_JAAMOW010000002.1"/>
</dbReference>
<evidence type="ECO:0000313" key="4">
    <source>
        <dbReference type="Proteomes" id="UP000472676"/>
    </source>
</evidence>
<organism evidence="3 4">
    <name type="scientific">Solimonas terrae</name>
    <dbReference type="NCBI Taxonomy" id="1396819"/>
    <lineage>
        <taxon>Bacteria</taxon>
        <taxon>Pseudomonadati</taxon>
        <taxon>Pseudomonadota</taxon>
        <taxon>Gammaproteobacteria</taxon>
        <taxon>Nevskiales</taxon>
        <taxon>Nevskiaceae</taxon>
        <taxon>Solimonas</taxon>
    </lineage>
</organism>
<comment type="caution">
    <text evidence="3">The sequence shown here is derived from an EMBL/GenBank/DDBJ whole genome shotgun (WGS) entry which is preliminary data.</text>
</comment>
<reference evidence="3 4" key="1">
    <citation type="journal article" date="2014" name="Int. J. Syst. Evol. Microbiol.">
        <title>Solimonas terrae sp. nov., isolated from soil.</title>
        <authorList>
            <person name="Kim S.J."/>
            <person name="Moon J.Y."/>
            <person name="Weon H.Y."/>
            <person name="Ahn J.H."/>
            <person name="Chen W.M."/>
            <person name="Kwon S.W."/>
        </authorList>
    </citation>
    <scope>NUCLEOTIDE SEQUENCE [LARGE SCALE GENOMIC DNA]</scope>
    <source>
        <strain evidence="3 4">KIS83-12</strain>
    </source>
</reference>
<dbReference type="InterPro" id="IPR036390">
    <property type="entry name" value="WH_DNA-bd_sf"/>
</dbReference>
<sequence>MKEKKPASTSRYFLMSGLLHAFYWMDEGLQNHLRAAGMPGLSRTQSLIMTNVADGVTRPAELARRLGISRQAVQQLLADMQQRGLLDLADDPADARAKIIRYSSRGVQIGEITVRALEHLDDEIERRLGSKALGDLRRILLERDWGEPVTATPADVRLQKRRKGPSLEAVASRSPAGSAARPAASAAKQRGANRPAAASKRSSPARRTR</sequence>
<feature type="compositionally biased region" description="Low complexity" evidence="1">
    <location>
        <begin position="169"/>
        <end position="202"/>
    </location>
</feature>
<accession>A0A6M2BPX5</accession>
<dbReference type="PANTHER" id="PTHR33164:SF43">
    <property type="entry name" value="HTH-TYPE TRANSCRIPTIONAL REPRESSOR YETL"/>
    <property type="match status" value="1"/>
</dbReference>
<evidence type="ECO:0000313" key="3">
    <source>
        <dbReference type="EMBL" id="NGY04265.1"/>
    </source>
</evidence>
<dbReference type="AlphaFoldDB" id="A0A6M2BPX5"/>
<dbReference type="InterPro" id="IPR039422">
    <property type="entry name" value="MarR/SlyA-like"/>
</dbReference>
<dbReference type="SMART" id="SM00347">
    <property type="entry name" value="HTH_MARR"/>
    <property type="match status" value="1"/>
</dbReference>
<dbReference type="Pfam" id="PF12802">
    <property type="entry name" value="MarR_2"/>
    <property type="match status" value="1"/>
</dbReference>
<dbReference type="PANTHER" id="PTHR33164">
    <property type="entry name" value="TRANSCRIPTIONAL REGULATOR, MARR FAMILY"/>
    <property type="match status" value="1"/>
</dbReference>
<dbReference type="Gene3D" id="1.10.10.10">
    <property type="entry name" value="Winged helix-like DNA-binding domain superfamily/Winged helix DNA-binding domain"/>
    <property type="match status" value="1"/>
</dbReference>
<dbReference type="InterPro" id="IPR000835">
    <property type="entry name" value="HTH_MarR-typ"/>
</dbReference>
<feature type="domain" description="HTH marR-type" evidence="2">
    <location>
        <begin position="11"/>
        <end position="145"/>
    </location>
</feature>
<gene>
    <name evidence="3" type="ORF">G7Y85_05785</name>
</gene>
<proteinExistence type="predicted"/>
<evidence type="ECO:0000259" key="2">
    <source>
        <dbReference type="PROSITE" id="PS50995"/>
    </source>
</evidence>
<dbReference type="PROSITE" id="PS50995">
    <property type="entry name" value="HTH_MARR_2"/>
    <property type="match status" value="1"/>
</dbReference>
<feature type="region of interest" description="Disordered" evidence="1">
    <location>
        <begin position="159"/>
        <end position="209"/>
    </location>
</feature>